<sequence length="974" mass="109785">MRADWEQDELISAWMLVKGDWDLVGEKVGAGRLGFALILKFYEIEGRFPAYPEEIPAAAVEYVASLVEVEPELLAKYSWRSRTIERHRARIRKRFGTRPASEDDEERLAQWLADKVCPIETNRDRLAEAVRERCRSTRIEPPSSGQVDRVVNSGCRRFEETFAEQVMTRLGPAVCGRLEKLLGRPHVLAELKADPGPLGLDTLLVEIGKHTTARSLGLGEAVFAEISDQIVAAWRGRAMRMYPSDFAACSLPVRYTLLAALCWTRQAELVDGLVELLIGLIHRINARAERRVEKELIRQLAAVPGKRGIFTKIVNAALSKPDETVRQVVFPAVPGGEKTLRALAKELMATERVVAERIRYQLRGSYSYYYRRMLAPLLAALEFKCHNTAYRPVMDAIELLARYAGVDSDQRHYAAAETVPIDGVVPRAWLDGVVDDGGRVERIPYELCVLIALKDALRRREIYVEGADRWRDPDEDLPGDFEDNRDVHYAALAKPLDATEFVTGLKTRMRAALDKLNTGLTAGSTGGVRIITRAGKPWVSVPKLDKLPEPRNLGKLKAEVQRRWGTIDLLDILKDTAFLTDFTDAFTSVATREVLDKQTLNRRLLLVLFALGTNMGIRQMAATGDHGQDEAALRHVRATYVTRQNLRAAIVAVVNATLEARDPTWWGEVTSTASDSKRFASWDSNLMTEFHARYGGYGVMIYWHVDKGRLCIYSQLKSCSSSEVAAMIEGLLRHCTNAEVEANYTDTHGATTVGFAFTELLGFKLLPRLKNIGAIELYSPGAIQTAWPKVDKILKKRPIDWDLIARNYDQMIKYATALRLRTAETEQVLRRFMKGNGPKHPVYLALEELGRVVRTIFACDYLGDEQLRREINSGLQVVENWNSANDKIFYGREGVLTGADREHAEVSMLTLHLLQSSLVFINTQLLQAVLRDPQWAGKLTEEDRRALSPLFWAHVNPYGRFRLDMETRLDLTAE</sequence>
<dbReference type="Proteomes" id="UP001595851">
    <property type="component" value="Unassembled WGS sequence"/>
</dbReference>
<keyword evidence="3" id="KW-0238">DNA-binding</keyword>
<evidence type="ECO:0000313" key="8">
    <source>
        <dbReference type="Proteomes" id="UP001595851"/>
    </source>
</evidence>
<dbReference type="RefSeq" id="WP_379532040.1">
    <property type="nucleotide sequence ID" value="NZ_JBHSBI010000019.1"/>
</dbReference>
<dbReference type="Pfam" id="PF01526">
    <property type="entry name" value="DDE_Tnp_Tn3"/>
    <property type="match status" value="1"/>
</dbReference>
<dbReference type="EMBL" id="JBHSBI010000019">
    <property type="protein sequence ID" value="MFC4012119.1"/>
    <property type="molecule type" value="Genomic_DNA"/>
</dbReference>
<proteinExistence type="inferred from homology"/>
<protein>
    <submittedName>
        <fullName evidence="7">Tn3 family transposase</fullName>
    </submittedName>
</protein>
<feature type="domain" description="DUF4158" evidence="6">
    <location>
        <begin position="4"/>
        <end position="152"/>
    </location>
</feature>
<dbReference type="NCBIfam" id="NF033527">
    <property type="entry name" value="transpos_Tn3"/>
    <property type="match status" value="1"/>
</dbReference>
<name>A0ABV8GIY3_9ACTN</name>
<comment type="similarity">
    <text evidence="1">Belongs to the transposase 7 family.</text>
</comment>
<evidence type="ECO:0000256" key="3">
    <source>
        <dbReference type="ARBA" id="ARBA00023125"/>
    </source>
</evidence>
<evidence type="ECO:0000256" key="1">
    <source>
        <dbReference type="ARBA" id="ARBA00009402"/>
    </source>
</evidence>
<evidence type="ECO:0000256" key="2">
    <source>
        <dbReference type="ARBA" id="ARBA00022578"/>
    </source>
</evidence>
<evidence type="ECO:0000256" key="4">
    <source>
        <dbReference type="ARBA" id="ARBA00023172"/>
    </source>
</evidence>
<dbReference type="Pfam" id="PF13700">
    <property type="entry name" value="DUF4158"/>
    <property type="match status" value="1"/>
</dbReference>
<gene>
    <name evidence="7" type="ORF">ACFOY2_33130</name>
</gene>
<comment type="caution">
    <text evidence="7">The sequence shown here is derived from an EMBL/GenBank/DDBJ whole genome shotgun (WGS) entry which is preliminary data.</text>
</comment>
<feature type="domain" description="Tn3 transposase DDE" evidence="5">
    <location>
        <begin position="571"/>
        <end position="961"/>
    </location>
</feature>
<organism evidence="7 8">
    <name type="scientific">Nonomuraea purpurea</name>
    <dbReference type="NCBI Taxonomy" id="1849276"/>
    <lineage>
        <taxon>Bacteria</taxon>
        <taxon>Bacillati</taxon>
        <taxon>Actinomycetota</taxon>
        <taxon>Actinomycetes</taxon>
        <taxon>Streptosporangiales</taxon>
        <taxon>Streptosporangiaceae</taxon>
        <taxon>Nonomuraea</taxon>
    </lineage>
</organism>
<keyword evidence="2" id="KW-0815">Transposition</keyword>
<dbReference type="InterPro" id="IPR047653">
    <property type="entry name" value="Tn3-like_transpos"/>
</dbReference>
<evidence type="ECO:0000259" key="6">
    <source>
        <dbReference type="Pfam" id="PF13700"/>
    </source>
</evidence>
<keyword evidence="4" id="KW-0233">DNA recombination</keyword>
<evidence type="ECO:0000259" key="5">
    <source>
        <dbReference type="Pfam" id="PF01526"/>
    </source>
</evidence>
<reference evidence="8" key="1">
    <citation type="journal article" date="2019" name="Int. J. Syst. Evol. Microbiol.">
        <title>The Global Catalogue of Microorganisms (GCM) 10K type strain sequencing project: providing services to taxonomists for standard genome sequencing and annotation.</title>
        <authorList>
            <consortium name="The Broad Institute Genomics Platform"/>
            <consortium name="The Broad Institute Genome Sequencing Center for Infectious Disease"/>
            <person name="Wu L."/>
            <person name="Ma J."/>
        </authorList>
    </citation>
    <scope>NUCLEOTIDE SEQUENCE [LARGE SCALE GENOMIC DNA]</scope>
    <source>
        <strain evidence="8">TBRC 1276</strain>
    </source>
</reference>
<dbReference type="InterPro" id="IPR002513">
    <property type="entry name" value="Tn3_Tnp_DDE_dom"/>
</dbReference>
<keyword evidence="8" id="KW-1185">Reference proteome</keyword>
<accession>A0ABV8GIY3</accession>
<evidence type="ECO:0000313" key="7">
    <source>
        <dbReference type="EMBL" id="MFC4012119.1"/>
    </source>
</evidence>
<dbReference type="InterPro" id="IPR025296">
    <property type="entry name" value="DUF4158"/>
</dbReference>